<name>A0AA41TXS2_9ACTN</name>
<reference evidence="1" key="1">
    <citation type="submission" date="2022-01" db="EMBL/GenBank/DDBJ databases">
        <title>Genome-Based Taxonomic Classification of the Phylum Actinobacteria.</title>
        <authorList>
            <person name="Gao Y."/>
        </authorList>
    </citation>
    <scope>NUCLEOTIDE SEQUENCE</scope>
    <source>
        <strain evidence="1">KLBMP 8922</strain>
    </source>
</reference>
<evidence type="ECO:0000313" key="2">
    <source>
        <dbReference type="Proteomes" id="UP001165378"/>
    </source>
</evidence>
<protein>
    <submittedName>
        <fullName evidence="1">Uncharacterized protein</fullName>
    </submittedName>
</protein>
<accession>A0AA41TXS2</accession>
<comment type="caution">
    <text evidence="1">The sequence shown here is derived from an EMBL/GenBank/DDBJ whole genome shotgun (WGS) entry which is preliminary data.</text>
</comment>
<proteinExistence type="predicted"/>
<organism evidence="1 2">
    <name type="scientific">Yinghuangia soli</name>
    <dbReference type="NCBI Taxonomy" id="2908204"/>
    <lineage>
        <taxon>Bacteria</taxon>
        <taxon>Bacillati</taxon>
        <taxon>Actinomycetota</taxon>
        <taxon>Actinomycetes</taxon>
        <taxon>Kitasatosporales</taxon>
        <taxon>Streptomycetaceae</taxon>
        <taxon>Yinghuangia</taxon>
    </lineage>
</organism>
<dbReference type="AlphaFoldDB" id="A0AA41TXS2"/>
<dbReference type="EMBL" id="JAKFHA010000003">
    <property type="protein sequence ID" value="MCF2527128.1"/>
    <property type="molecule type" value="Genomic_DNA"/>
</dbReference>
<dbReference type="RefSeq" id="WP_235051274.1">
    <property type="nucleotide sequence ID" value="NZ_JAKFHA010000003.1"/>
</dbReference>
<dbReference type="Proteomes" id="UP001165378">
    <property type="component" value="Unassembled WGS sequence"/>
</dbReference>
<gene>
    <name evidence="1" type="ORF">LZ495_07845</name>
</gene>
<evidence type="ECO:0000313" key="1">
    <source>
        <dbReference type="EMBL" id="MCF2527128.1"/>
    </source>
</evidence>
<keyword evidence="2" id="KW-1185">Reference proteome</keyword>
<sequence>MVRLGTFSKVCTYRDWHIEHRPPNLTDLAEHGICIADFEFGLLWAGHYRHPRRLQCSALHHGVSFWDASVTRRRWGNLLRRREPLPQVRSHAEAAGLLSSEGKRVLDTFDAAISRDLNTPAALPVLYRAQRRGELLNEDQTVLATVARTLAPSLAAPLIVRGQVSEIGSSSASGPGKTASL</sequence>